<dbReference type="SUPFAM" id="SSF51206">
    <property type="entry name" value="cAMP-binding domain-like"/>
    <property type="match status" value="1"/>
</dbReference>
<gene>
    <name evidence="6" type="ORF">ST44_00435</name>
</gene>
<organism evidence="6 7">
    <name type="scientific">Prevotella pectinovora</name>
    <dbReference type="NCBI Taxonomy" id="1602169"/>
    <lineage>
        <taxon>Bacteria</taxon>
        <taxon>Pseudomonadati</taxon>
        <taxon>Bacteroidota</taxon>
        <taxon>Bacteroidia</taxon>
        <taxon>Bacteroidales</taxon>
        <taxon>Prevotellaceae</taxon>
        <taxon>Prevotella</taxon>
    </lineage>
</organism>
<dbReference type="STRING" id="1602171.ST44_00435"/>
<evidence type="ECO:0000259" key="5">
    <source>
        <dbReference type="PROSITE" id="PS51063"/>
    </source>
</evidence>
<proteinExistence type="predicted"/>
<dbReference type="PROSITE" id="PS51063">
    <property type="entry name" value="HTH_CRP_2"/>
    <property type="match status" value="1"/>
</dbReference>
<evidence type="ECO:0000259" key="4">
    <source>
        <dbReference type="PROSITE" id="PS50042"/>
    </source>
</evidence>
<dbReference type="GO" id="GO:0003700">
    <property type="term" value="F:DNA-binding transcription factor activity"/>
    <property type="evidence" value="ECO:0007669"/>
    <property type="project" value="TreeGrafter"/>
</dbReference>
<dbReference type="CDD" id="cd00038">
    <property type="entry name" value="CAP_ED"/>
    <property type="match status" value="1"/>
</dbReference>
<dbReference type="PANTHER" id="PTHR24567:SF74">
    <property type="entry name" value="HTH-TYPE TRANSCRIPTIONAL REGULATOR ARCR"/>
    <property type="match status" value="1"/>
</dbReference>
<dbReference type="Gene3D" id="2.60.120.10">
    <property type="entry name" value="Jelly Rolls"/>
    <property type="match status" value="1"/>
</dbReference>
<keyword evidence="2" id="KW-0238">DNA-binding</keyword>
<dbReference type="Pfam" id="PF00027">
    <property type="entry name" value="cNMP_binding"/>
    <property type="match status" value="1"/>
</dbReference>
<dbReference type="PROSITE" id="PS50042">
    <property type="entry name" value="CNMP_BINDING_3"/>
    <property type="match status" value="1"/>
</dbReference>
<dbReference type="SMART" id="SM00419">
    <property type="entry name" value="HTH_CRP"/>
    <property type="match status" value="1"/>
</dbReference>
<evidence type="ECO:0000256" key="1">
    <source>
        <dbReference type="ARBA" id="ARBA00023015"/>
    </source>
</evidence>
<feature type="domain" description="HTH crp-type" evidence="5">
    <location>
        <begin position="153"/>
        <end position="225"/>
    </location>
</feature>
<dbReference type="SUPFAM" id="SSF46785">
    <property type="entry name" value="Winged helix' DNA-binding domain"/>
    <property type="match status" value="1"/>
</dbReference>
<dbReference type="InterPro" id="IPR018490">
    <property type="entry name" value="cNMP-bd_dom_sf"/>
</dbReference>
<protein>
    <submittedName>
        <fullName evidence="6">Crp/Fnr family transcriptional regulator</fullName>
    </submittedName>
</protein>
<reference evidence="6 7" key="1">
    <citation type="submission" date="2015-01" db="EMBL/GenBank/DDBJ databases">
        <title>Comparative genomics of non-oral Prevotella species.</title>
        <authorList>
            <person name="Accetto T."/>
            <person name="Nograsek B."/>
            <person name="Avgustin G."/>
        </authorList>
    </citation>
    <scope>NUCLEOTIDE SEQUENCE [LARGE SCALE GENOMIC DNA]</scope>
    <source>
        <strain evidence="6 7">P5-119</strain>
    </source>
</reference>
<evidence type="ECO:0000313" key="7">
    <source>
        <dbReference type="Proteomes" id="UP000032046"/>
    </source>
</evidence>
<dbReference type="EMBL" id="JXQK01000008">
    <property type="protein sequence ID" value="KIP64902.1"/>
    <property type="molecule type" value="Genomic_DNA"/>
</dbReference>
<dbReference type="RefSeq" id="WP_042517163.1">
    <property type="nucleotide sequence ID" value="NZ_JXQK01000008.1"/>
</dbReference>
<dbReference type="PANTHER" id="PTHR24567">
    <property type="entry name" value="CRP FAMILY TRANSCRIPTIONAL REGULATORY PROTEIN"/>
    <property type="match status" value="1"/>
</dbReference>
<dbReference type="Pfam" id="PF13545">
    <property type="entry name" value="HTH_Crp_2"/>
    <property type="match status" value="1"/>
</dbReference>
<dbReference type="AlphaFoldDB" id="A0A0D0IYW3"/>
<keyword evidence="3" id="KW-0804">Transcription</keyword>
<dbReference type="InterPro" id="IPR036390">
    <property type="entry name" value="WH_DNA-bd_sf"/>
</dbReference>
<feature type="domain" description="Cyclic nucleotide-binding" evidence="4">
    <location>
        <begin position="19"/>
        <end position="139"/>
    </location>
</feature>
<sequence length="234" mass="26818">MVKVKEISKEKIEDIIFSLWEPLTDNEKKVISENITVEEYNKNDYIYKELEIPESIKWLITGKVKICKSGAMGRDQILRTIRQSEIFSFRAYFAEDDYLTSAIAFEHSIVASMPMKLVVKLMHQNNNVCMQLIKQLAIELGKADCRTINLTQKHIRGRLAETLIILKDRYGIEADGYTMSIYLSREELASMSNMTTSNAIRTLSAFAAEKIIAIDGRKIKIINENELKKISENG</sequence>
<comment type="caution">
    <text evidence="6">The sequence shown here is derived from an EMBL/GenBank/DDBJ whole genome shotgun (WGS) entry which is preliminary data.</text>
</comment>
<dbReference type="Gene3D" id="1.10.10.10">
    <property type="entry name" value="Winged helix-like DNA-binding domain superfamily/Winged helix DNA-binding domain"/>
    <property type="match status" value="1"/>
</dbReference>
<keyword evidence="1" id="KW-0805">Transcription regulation</keyword>
<evidence type="ECO:0000256" key="2">
    <source>
        <dbReference type="ARBA" id="ARBA00023125"/>
    </source>
</evidence>
<dbReference type="GO" id="GO:0003677">
    <property type="term" value="F:DNA binding"/>
    <property type="evidence" value="ECO:0007669"/>
    <property type="project" value="UniProtKB-KW"/>
</dbReference>
<dbReference type="InterPro" id="IPR012318">
    <property type="entry name" value="HTH_CRP"/>
</dbReference>
<accession>A0A0D0IYW3</accession>
<dbReference type="Proteomes" id="UP000032046">
    <property type="component" value="Unassembled WGS sequence"/>
</dbReference>
<evidence type="ECO:0000256" key="3">
    <source>
        <dbReference type="ARBA" id="ARBA00023163"/>
    </source>
</evidence>
<keyword evidence="7" id="KW-1185">Reference proteome</keyword>
<dbReference type="GO" id="GO:0005829">
    <property type="term" value="C:cytosol"/>
    <property type="evidence" value="ECO:0007669"/>
    <property type="project" value="TreeGrafter"/>
</dbReference>
<dbReference type="InterPro" id="IPR036388">
    <property type="entry name" value="WH-like_DNA-bd_sf"/>
</dbReference>
<evidence type="ECO:0000313" key="6">
    <source>
        <dbReference type="EMBL" id="KIP64902.1"/>
    </source>
</evidence>
<name>A0A0D0IYW3_9BACT</name>
<dbReference type="InterPro" id="IPR050397">
    <property type="entry name" value="Env_Response_Regulators"/>
</dbReference>
<dbReference type="InterPro" id="IPR000595">
    <property type="entry name" value="cNMP-bd_dom"/>
</dbReference>
<dbReference type="InterPro" id="IPR014710">
    <property type="entry name" value="RmlC-like_jellyroll"/>
</dbReference>